<proteinExistence type="predicted"/>
<organism evidence="5 6">
    <name type="scientific">Shiella aurantiaca</name>
    <dbReference type="NCBI Taxonomy" id="3058365"/>
    <lineage>
        <taxon>Bacteria</taxon>
        <taxon>Pseudomonadati</taxon>
        <taxon>Bacteroidota</taxon>
        <taxon>Cytophagia</taxon>
        <taxon>Cytophagales</taxon>
        <taxon>Shiellaceae</taxon>
        <taxon>Shiella</taxon>
    </lineage>
</organism>
<dbReference type="SUPFAM" id="SSF48452">
    <property type="entry name" value="TPR-like"/>
    <property type="match status" value="3"/>
</dbReference>
<dbReference type="InterPro" id="IPR011990">
    <property type="entry name" value="TPR-like_helical_dom_sf"/>
</dbReference>
<accession>A0ABT8F3V7</accession>
<protein>
    <submittedName>
        <fullName evidence="5">CHAT domain-containing protein</fullName>
    </submittedName>
</protein>
<feature type="transmembrane region" description="Helical" evidence="2">
    <location>
        <begin position="976"/>
        <end position="997"/>
    </location>
</feature>
<dbReference type="EMBL" id="JAUHJS010000003">
    <property type="protein sequence ID" value="MDN4165107.1"/>
    <property type="molecule type" value="Genomic_DNA"/>
</dbReference>
<keyword evidence="3" id="KW-0732">Signal</keyword>
<keyword evidence="2" id="KW-1133">Transmembrane helix</keyword>
<sequence>MRFVKTIFHLGLLLLPAGLMAQDWQKQLDSAQTMALKADNKEKTIALIQEVLDGVSPKEPLYAKAALALADFYLYAEENKKALEWLEQNKQLSKGDFKASYDLLMARTGLVTGNYPLANELAEQLNTQSRKDLNPKELHELRYVLAKIAYTNGDTPLSLLYYDSIRLDRNQADWRLLYKTLNSIAIGYSVLSLATKAEDFYQQALDLAQEKGDSLRIVSIYINMGTTRYVQYDNYRALEYFKNGGAMMQRLSPNNHHALGSVYNNIGSVYASLKMYDLSIEYTRKGLAHKVQAVGESHPVMGLYYDNLGSAYYHLKKYDSALLYLNRARKVFEDLGIRSHIYAGVLFHEGRVRAAQKQWDKAEVLFEESMQLYIENFGEQDYWVMYGWIELSKLATARSQDKKAMDYAQKAVQSIYKGELDFTSRFTLKTDSILNLSGMMEALANYAYLRKVAARDTQALEEALHVYQEAFLIVDQLRYSLQAESSILQIGQEAKQIYDNAIEVALNLYEKDNNPSRLALAFQWTEAGKSFTLQQSIQKAQAMDLAGIPVAISREIKQKSEEVLRLKKEIEYSEEESDKASLAQKLMQREEEYAALMRQIEKDYPVFFEYGYANKSLNIETISLPATTLVEFKTAGTSLFVFVKNEQGFYAKKIPVGEKDLEQAIKALQQGIVDKNWAEVETHNARLYEYLIEPIAPWLQGKALLIIPDGVLFNLPFDLLRPQADSPYLINRFALSYHYSASLALRNRSTYAASMDSRSGLVMAPLVNQAFALSDWRGESFGRLPWTGAEGKAVSQAVGARFLQNGEASEAVFKAEVEEAQFSHLASHAFWNVSDPDLSFVALQPGGEEDGKLHAYEIYNLNAANRLIVLSACNSGRGQVLDGEGAMSLARAFSYAGAGGVVLSLWPVSDEITAEIMRIFYQEMSRGVSVDQALQKAKLIYLENSDAKGREPYYWAAWQYIGQPHEALFPNRTYELGWISAIIGLMVLSLGVWRFFIARSNRRA</sequence>
<comment type="caution">
    <text evidence="5">The sequence shown here is derived from an EMBL/GenBank/DDBJ whole genome shotgun (WGS) entry which is preliminary data.</text>
</comment>
<dbReference type="Gene3D" id="1.25.40.10">
    <property type="entry name" value="Tetratricopeptide repeat domain"/>
    <property type="match status" value="2"/>
</dbReference>
<feature type="signal peptide" evidence="3">
    <location>
        <begin position="1"/>
        <end position="21"/>
    </location>
</feature>
<evidence type="ECO:0000256" key="2">
    <source>
        <dbReference type="SAM" id="Phobius"/>
    </source>
</evidence>
<keyword evidence="2" id="KW-0812">Transmembrane</keyword>
<evidence type="ECO:0000313" key="6">
    <source>
        <dbReference type="Proteomes" id="UP001168552"/>
    </source>
</evidence>
<dbReference type="InterPro" id="IPR019734">
    <property type="entry name" value="TPR_rpt"/>
</dbReference>
<dbReference type="RefSeq" id="WP_320003636.1">
    <property type="nucleotide sequence ID" value="NZ_JAUHJS010000003.1"/>
</dbReference>
<dbReference type="SMART" id="SM00028">
    <property type="entry name" value="TPR"/>
    <property type="match status" value="5"/>
</dbReference>
<keyword evidence="2" id="KW-0472">Membrane</keyword>
<dbReference type="PANTHER" id="PTHR10098:SF108">
    <property type="entry name" value="TETRATRICOPEPTIDE REPEAT PROTEIN 28"/>
    <property type="match status" value="1"/>
</dbReference>
<evidence type="ECO:0000259" key="4">
    <source>
        <dbReference type="Pfam" id="PF12770"/>
    </source>
</evidence>
<evidence type="ECO:0000313" key="5">
    <source>
        <dbReference type="EMBL" id="MDN4165107.1"/>
    </source>
</evidence>
<dbReference type="PANTHER" id="PTHR10098">
    <property type="entry name" value="RAPSYN-RELATED"/>
    <property type="match status" value="1"/>
</dbReference>
<dbReference type="Pfam" id="PF12770">
    <property type="entry name" value="CHAT"/>
    <property type="match status" value="1"/>
</dbReference>
<name>A0ABT8F3V7_9BACT</name>
<evidence type="ECO:0000256" key="1">
    <source>
        <dbReference type="SAM" id="Coils"/>
    </source>
</evidence>
<dbReference type="InterPro" id="IPR024983">
    <property type="entry name" value="CHAT_dom"/>
</dbReference>
<feature type="domain" description="CHAT" evidence="4">
    <location>
        <begin position="686"/>
        <end position="962"/>
    </location>
</feature>
<gene>
    <name evidence="5" type="ORF">QWY31_06320</name>
</gene>
<keyword evidence="6" id="KW-1185">Reference proteome</keyword>
<reference evidence="5" key="1">
    <citation type="submission" date="2023-06" db="EMBL/GenBank/DDBJ databases">
        <title>Cytophagales bacterium Strain LB-30, isolated from soil.</title>
        <authorList>
            <person name="Liu B."/>
        </authorList>
    </citation>
    <scope>NUCLEOTIDE SEQUENCE</scope>
    <source>
        <strain evidence="5">LB-30</strain>
    </source>
</reference>
<keyword evidence="1" id="KW-0175">Coiled coil</keyword>
<dbReference type="Pfam" id="PF13424">
    <property type="entry name" value="TPR_12"/>
    <property type="match status" value="1"/>
</dbReference>
<evidence type="ECO:0000256" key="3">
    <source>
        <dbReference type="SAM" id="SignalP"/>
    </source>
</evidence>
<feature type="coiled-coil region" evidence="1">
    <location>
        <begin position="556"/>
        <end position="603"/>
    </location>
</feature>
<dbReference type="Proteomes" id="UP001168552">
    <property type="component" value="Unassembled WGS sequence"/>
</dbReference>
<feature type="chain" id="PRO_5047335157" evidence="3">
    <location>
        <begin position="22"/>
        <end position="1004"/>
    </location>
</feature>